<organism evidence="1">
    <name type="scientific">termite gut metagenome</name>
    <dbReference type="NCBI Taxonomy" id="433724"/>
    <lineage>
        <taxon>unclassified sequences</taxon>
        <taxon>metagenomes</taxon>
        <taxon>organismal metagenomes</taxon>
    </lineage>
</organism>
<sequence>MEQLTGIEYEKDVTGRTRYVRIDIDKHGENKAFQDFLDSIEIMSQKGEETVTLQEFNRYIDERLAQCIKL</sequence>
<gene>
    <name evidence="1" type="ORF">EZS27_026787</name>
</gene>
<dbReference type="EMBL" id="SNRY01002717">
    <property type="protein sequence ID" value="KAA6323815.1"/>
    <property type="molecule type" value="Genomic_DNA"/>
</dbReference>
<reference evidence="1" key="1">
    <citation type="submission" date="2019-03" db="EMBL/GenBank/DDBJ databases">
        <title>Single cell metagenomics reveals metabolic interactions within the superorganism composed of flagellate Streblomastix strix and complex community of Bacteroidetes bacteria on its surface.</title>
        <authorList>
            <person name="Treitli S.C."/>
            <person name="Kolisko M."/>
            <person name="Husnik F."/>
            <person name="Keeling P."/>
            <person name="Hampl V."/>
        </authorList>
    </citation>
    <scope>NUCLEOTIDE SEQUENCE</scope>
    <source>
        <strain evidence="1">STM</strain>
    </source>
</reference>
<evidence type="ECO:0000313" key="1">
    <source>
        <dbReference type="EMBL" id="KAA6323815.1"/>
    </source>
</evidence>
<name>A0A5J4QRA6_9ZZZZ</name>
<dbReference type="AlphaFoldDB" id="A0A5J4QRA6"/>
<proteinExistence type="predicted"/>
<accession>A0A5J4QRA6</accession>
<comment type="caution">
    <text evidence="1">The sequence shown here is derived from an EMBL/GenBank/DDBJ whole genome shotgun (WGS) entry which is preliminary data.</text>
</comment>
<protein>
    <submittedName>
        <fullName evidence="1">Uncharacterized protein</fullName>
    </submittedName>
</protein>